<evidence type="ECO:0000256" key="1">
    <source>
        <dbReference type="ARBA" id="ARBA00001954"/>
    </source>
</evidence>
<dbReference type="Pfam" id="PF13532">
    <property type="entry name" value="2OG-FeII_Oxy_2"/>
    <property type="match status" value="1"/>
</dbReference>
<keyword evidence="2" id="KW-0489">Methyltransferase</keyword>
<evidence type="ECO:0000259" key="6">
    <source>
        <dbReference type="PROSITE" id="PS51471"/>
    </source>
</evidence>
<accession>A0A7R9FW32</accession>
<dbReference type="Pfam" id="PF08241">
    <property type="entry name" value="Methyltransf_11"/>
    <property type="match status" value="1"/>
</dbReference>
<dbReference type="InterPro" id="IPR027450">
    <property type="entry name" value="AlkB-like"/>
</dbReference>
<dbReference type="GO" id="GO:0030488">
    <property type="term" value="P:tRNA methylation"/>
    <property type="evidence" value="ECO:0007669"/>
    <property type="project" value="TreeGrafter"/>
</dbReference>
<reference evidence="7" key="1">
    <citation type="submission" date="2020-11" db="EMBL/GenBank/DDBJ databases">
        <authorList>
            <person name="Tran Van P."/>
        </authorList>
    </citation>
    <scope>NUCLEOTIDE SEQUENCE</scope>
</reference>
<gene>
    <name evidence="7" type="ORF">TSIB3V08_LOCUS1066</name>
</gene>
<dbReference type="InterPro" id="IPR013216">
    <property type="entry name" value="Methyltransf_11"/>
</dbReference>
<dbReference type="Gene3D" id="3.30.70.330">
    <property type="match status" value="1"/>
</dbReference>
<dbReference type="InterPro" id="IPR037151">
    <property type="entry name" value="AlkB-like_sf"/>
</dbReference>
<proteinExistence type="predicted"/>
<dbReference type="GO" id="GO:0106335">
    <property type="term" value="F:tRNA (5-carboxymethyluridine(34)-5-O)-methyltransferase activity"/>
    <property type="evidence" value="ECO:0007669"/>
    <property type="project" value="TreeGrafter"/>
</dbReference>
<dbReference type="GO" id="GO:0005737">
    <property type="term" value="C:cytoplasm"/>
    <property type="evidence" value="ECO:0007669"/>
    <property type="project" value="TreeGrafter"/>
</dbReference>
<dbReference type="GO" id="GO:0000049">
    <property type="term" value="F:tRNA binding"/>
    <property type="evidence" value="ECO:0007669"/>
    <property type="project" value="TreeGrafter"/>
</dbReference>
<name>A0A7R9FW32_TIMSH</name>
<organism evidence="7">
    <name type="scientific">Timema shepardi</name>
    <name type="common">Walking stick</name>
    <dbReference type="NCBI Taxonomy" id="629360"/>
    <lineage>
        <taxon>Eukaryota</taxon>
        <taxon>Metazoa</taxon>
        <taxon>Ecdysozoa</taxon>
        <taxon>Arthropoda</taxon>
        <taxon>Hexapoda</taxon>
        <taxon>Insecta</taxon>
        <taxon>Pterygota</taxon>
        <taxon>Neoptera</taxon>
        <taxon>Polyneoptera</taxon>
        <taxon>Phasmatodea</taxon>
        <taxon>Timematodea</taxon>
        <taxon>Timematoidea</taxon>
        <taxon>Timematidae</taxon>
        <taxon>Timema</taxon>
    </lineage>
</organism>
<keyword evidence="5" id="KW-0694">RNA-binding</keyword>
<dbReference type="SUPFAM" id="SSF54928">
    <property type="entry name" value="RNA-binding domain, RBD"/>
    <property type="match status" value="1"/>
</dbReference>
<evidence type="ECO:0000256" key="3">
    <source>
        <dbReference type="ARBA" id="ARBA00022679"/>
    </source>
</evidence>
<dbReference type="GO" id="GO:0008757">
    <property type="term" value="F:S-adenosylmethionine-dependent methyltransferase activity"/>
    <property type="evidence" value="ECO:0007669"/>
    <property type="project" value="InterPro"/>
</dbReference>
<dbReference type="InterPro" id="IPR051422">
    <property type="entry name" value="AlkB_tRNA_MeTrf/Diox"/>
</dbReference>
<dbReference type="PROSITE" id="PS51471">
    <property type="entry name" value="FE2OG_OXY"/>
    <property type="match status" value="1"/>
</dbReference>
<feature type="domain" description="Fe2OG dioxygenase" evidence="6">
    <location>
        <begin position="275"/>
        <end position="381"/>
    </location>
</feature>
<dbReference type="PANTHER" id="PTHR13069">
    <property type="entry name" value="ALKYLATED DNA REPAIR PROTEIN ALKB HOMOLOG 8"/>
    <property type="match status" value="1"/>
</dbReference>
<dbReference type="CDD" id="cd02440">
    <property type="entry name" value="AdoMet_MTases"/>
    <property type="match status" value="1"/>
</dbReference>
<dbReference type="SUPFAM" id="SSF53335">
    <property type="entry name" value="S-adenosyl-L-methionine-dependent methyltransferases"/>
    <property type="match status" value="1"/>
</dbReference>
<evidence type="ECO:0000256" key="5">
    <source>
        <dbReference type="ARBA" id="ARBA00022884"/>
    </source>
</evidence>
<evidence type="ECO:0000313" key="7">
    <source>
        <dbReference type="EMBL" id="CAD7256791.1"/>
    </source>
</evidence>
<dbReference type="InterPro" id="IPR029063">
    <property type="entry name" value="SAM-dependent_MTases_sf"/>
</dbReference>
<evidence type="ECO:0000256" key="2">
    <source>
        <dbReference type="ARBA" id="ARBA00022603"/>
    </source>
</evidence>
<keyword evidence="3" id="KW-0808">Transferase</keyword>
<dbReference type="GO" id="GO:0005634">
    <property type="term" value="C:nucleus"/>
    <property type="evidence" value="ECO:0007669"/>
    <property type="project" value="TreeGrafter"/>
</dbReference>
<evidence type="ECO:0000256" key="4">
    <source>
        <dbReference type="ARBA" id="ARBA00022833"/>
    </source>
</evidence>
<dbReference type="Gene3D" id="3.40.50.150">
    <property type="entry name" value="Vaccinia Virus protein VP39"/>
    <property type="match status" value="1"/>
</dbReference>
<dbReference type="GO" id="GO:0002098">
    <property type="term" value="P:tRNA wobble uridine modification"/>
    <property type="evidence" value="ECO:0007669"/>
    <property type="project" value="TreeGrafter"/>
</dbReference>
<dbReference type="InterPro" id="IPR035979">
    <property type="entry name" value="RBD_domain_sf"/>
</dbReference>
<keyword evidence="4" id="KW-0862">Zinc</keyword>
<dbReference type="InterPro" id="IPR005123">
    <property type="entry name" value="Oxoglu/Fe-dep_dioxygenase_dom"/>
</dbReference>
<dbReference type="AlphaFoldDB" id="A0A7R9FW32"/>
<comment type="cofactor">
    <cofactor evidence="1">
        <name>Fe(2+)</name>
        <dbReference type="ChEBI" id="CHEBI:29033"/>
    </cofactor>
</comment>
<protein>
    <recommendedName>
        <fullName evidence="6">Fe2OG dioxygenase domain-containing protein</fullName>
    </recommendedName>
</protein>
<dbReference type="Gene3D" id="2.60.120.590">
    <property type="entry name" value="Alpha-ketoglutarate-dependent dioxygenase AlkB-like"/>
    <property type="match status" value="1"/>
</dbReference>
<dbReference type="PANTHER" id="PTHR13069:SF21">
    <property type="entry name" value="ALKYLATED DNA REPAIR PROTEIN ALKB HOMOLOG 8"/>
    <property type="match status" value="1"/>
</dbReference>
<sequence>MQNKFEKKALKRQKKFQNILFRECGINHSKFITKHLMVGNAGLATRLEEDHLLKACLVYGPVDQIVMLPGKTYCFVTFHDEIAANCAYEAMHSKINPMSNDPKTLYLVYTERGLKPCCASLFGRPLYLSSALAQTVPTTLSTAWTAPQFMFSEPSMSSSPIYLAPMRTLLSIGSLGCHYLSRFHAPIRNSLFLPLDKTRQQQRTRIAITPPADPIDFDVLGQSLKLRKVKHFGYEFHYDINNVHKDSPLTQNIPEECSILLPRLKERNCNVMSLPPDQLTVNQYQPGQGIPSHVDTHSAFEDPILSLSLGAPVVMEFKYQEGRNVPVYLPQRSLLVMSGESRYLWSHGISPRKTDIVPTPCGTLTVHNRGIRTSFTFRRVRRGECDCNYYDQCDSYQRNKTLSGRNSESNKIAAELEAHHVLQVYEEIADHFSDTRHKPWPNVLSFVQSLPPGALLVDVGCGNGKYFGHNSAIYEVGCDSSFGLAQVCRERGFQVFNCNCLALPLRSGIADSCISIAVIHHLATKDRRSRALREIVRTLRFGGKALIYVWAKDQERHKNKSAYLKQERKNRRAEVLDRFQNNNQPSCAKELSCVINKTDTTLENAACSKRTNIDPDNSSNIYSGNPPNVLFPSIPIHTNRTQFQHQDVLVPWRLKPVKDCKSDEKVQTFYRFYHVFEEGELEQLCHDIPECQVTKSYYDQGNWCIVVEKIKIENVRLDDRPC</sequence>
<dbReference type="InterPro" id="IPR012677">
    <property type="entry name" value="Nucleotide-bd_a/b_plait_sf"/>
</dbReference>
<dbReference type="EMBL" id="OC000287">
    <property type="protein sequence ID" value="CAD7256791.1"/>
    <property type="molecule type" value="Genomic_DNA"/>
</dbReference>
<dbReference type="SUPFAM" id="SSF51197">
    <property type="entry name" value="Clavaminate synthase-like"/>
    <property type="match status" value="1"/>
</dbReference>